<protein>
    <submittedName>
        <fullName evidence="1">Uncharacterized protein</fullName>
    </submittedName>
</protein>
<accession>A0A833WM54</accession>
<sequence length="220" mass="25350">MLPYRKKKDDYANALENETHQLQDEINTLEKRRRSVSSGIPAKEDVWSVTTEYFRLFRYGLKTTGATESSAQQDLLRNAMAPDVAYNAGRGPEAMLRSWKCLSMWFQDVELEPERLVKTRHSIVAETTTRVERTLRNVFPHLSGSKKGRALGDKLLNQRLIMRGSVRFEWDPVYCRMASVMSQSDVLGPVLRLLGDLEDTSYVFEKALISPDFQWRSNKV</sequence>
<dbReference type="EMBL" id="WSZM01000115">
    <property type="protein sequence ID" value="KAF4041735.1"/>
    <property type="molecule type" value="Genomic_DNA"/>
</dbReference>
<gene>
    <name evidence="1" type="ORF">GN244_ATG06054</name>
</gene>
<evidence type="ECO:0000313" key="2">
    <source>
        <dbReference type="Proteomes" id="UP000602510"/>
    </source>
</evidence>
<dbReference type="Proteomes" id="UP000602510">
    <property type="component" value="Unassembled WGS sequence"/>
</dbReference>
<reference evidence="1" key="1">
    <citation type="submission" date="2020-04" db="EMBL/GenBank/DDBJ databases">
        <title>Hybrid Assembly of Korean Phytophthora infestans isolates.</title>
        <authorList>
            <person name="Prokchorchik M."/>
            <person name="Lee Y."/>
            <person name="Seo J."/>
            <person name="Cho J.-H."/>
            <person name="Park Y.-E."/>
            <person name="Jang D.-C."/>
            <person name="Im J.-S."/>
            <person name="Choi J.-G."/>
            <person name="Park H.-J."/>
            <person name="Lee G.-B."/>
            <person name="Lee Y.-G."/>
            <person name="Hong S.-Y."/>
            <person name="Cho K."/>
            <person name="Sohn K.H."/>
        </authorList>
    </citation>
    <scope>NUCLEOTIDE SEQUENCE</scope>
    <source>
        <strain evidence="1">KR_1_A1</strain>
    </source>
</reference>
<name>A0A833WM54_PHYIN</name>
<proteinExistence type="predicted"/>
<dbReference type="AlphaFoldDB" id="A0A833WM54"/>
<keyword evidence="2" id="KW-1185">Reference proteome</keyword>
<evidence type="ECO:0000313" key="1">
    <source>
        <dbReference type="EMBL" id="KAF4041735.1"/>
    </source>
</evidence>
<comment type="caution">
    <text evidence="1">The sequence shown here is derived from an EMBL/GenBank/DDBJ whole genome shotgun (WGS) entry which is preliminary data.</text>
</comment>
<organism evidence="1 2">
    <name type="scientific">Phytophthora infestans</name>
    <name type="common">Potato late blight agent</name>
    <name type="synonym">Botrytis infestans</name>
    <dbReference type="NCBI Taxonomy" id="4787"/>
    <lineage>
        <taxon>Eukaryota</taxon>
        <taxon>Sar</taxon>
        <taxon>Stramenopiles</taxon>
        <taxon>Oomycota</taxon>
        <taxon>Peronosporomycetes</taxon>
        <taxon>Peronosporales</taxon>
        <taxon>Peronosporaceae</taxon>
        <taxon>Phytophthora</taxon>
    </lineage>
</organism>